<dbReference type="AlphaFoldDB" id="A0A9P6VDT6"/>
<feature type="compositionally biased region" description="Polar residues" evidence="1">
    <location>
        <begin position="253"/>
        <end position="273"/>
    </location>
</feature>
<feature type="domain" description="Nitrogen regulatory protein areA GATA-like" evidence="2">
    <location>
        <begin position="37"/>
        <end position="64"/>
    </location>
</feature>
<gene>
    <name evidence="3" type="ORF">D0Z07_9255</name>
</gene>
<name>A0A9P6VDT6_9HELO</name>
<dbReference type="OrthoDB" id="5424234at2759"/>
<feature type="compositionally biased region" description="Polar residues" evidence="1">
    <location>
        <begin position="333"/>
        <end position="343"/>
    </location>
</feature>
<evidence type="ECO:0000313" key="3">
    <source>
        <dbReference type="EMBL" id="KAG0645109.1"/>
    </source>
</evidence>
<feature type="compositionally biased region" description="Polar residues" evidence="1">
    <location>
        <begin position="390"/>
        <end position="400"/>
    </location>
</feature>
<organism evidence="3 4">
    <name type="scientific">Hyphodiscus hymeniophilus</name>
    <dbReference type="NCBI Taxonomy" id="353542"/>
    <lineage>
        <taxon>Eukaryota</taxon>
        <taxon>Fungi</taxon>
        <taxon>Dikarya</taxon>
        <taxon>Ascomycota</taxon>
        <taxon>Pezizomycotina</taxon>
        <taxon>Leotiomycetes</taxon>
        <taxon>Helotiales</taxon>
        <taxon>Hyphodiscaceae</taxon>
        <taxon>Hyphodiscus</taxon>
    </lineage>
</organism>
<dbReference type="EMBL" id="VNKQ01000020">
    <property type="protein sequence ID" value="KAG0645109.1"/>
    <property type="molecule type" value="Genomic_DNA"/>
</dbReference>
<evidence type="ECO:0000256" key="1">
    <source>
        <dbReference type="SAM" id="MobiDB-lite"/>
    </source>
</evidence>
<proteinExistence type="predicted"/>
<feature type="compositionally biased region" description="Low complexity" evidence="1">
    <location>
        <begin position="180"/>
        <end position="195"/>
    </location>
</feature>
<feature type="compositionally biased region" description="Low complexity" evidence="1">
    <location>
        <begin position="235"/>
        <end position="247"/>
    </location>
</feature>
<feature type="compositionally biased region" description="Polar residues" evidence="1">
    <location>
        <begin position="369"/>
        <end position="380"/>
    </location>
</feature>
<feature type="region of interest" description="Disordered" evidence="1">
    <location>
        <begin position="427"/>
        <end position="510"/>
    </location>
</feature>
<comment type="caution">
    <text evidence="3">The sequence shown here is derived from an EMBL/GenBank/DDBJ whole genome shotgun (WGS) entry which is preliminary data.</text>
</comment>
<accession>A0A9P6VDT6</accession>
<dbReference type="Pfam" id="PF08550">
    <property type="entry name" value="GATA_AreA"/>
    <property type="match status" value="1"/>
</dbReference>
<reference evidence="3" key="1">
    <citation type="submission" date="2019-07" db="EMBL/GenBank/DDBJ databases">
        <title>Hyphodiscus hymeniophilus genome sequencing and assembly.</title>
        <authorList>
            <person name="Kramer G."/>
            <person name="Nodwell J."/>
        </authorList>
    </citation>
    <scope>NUCLEOTIDE SEQUENCE</scope>
    <source>
        <strain evidence="3">ATCC 34498</strain>
    </source>
</reference>
<dbReference type="Proteomes" id="UP000785200">
    <property type="component" value="Unassembled WGS sequence"/>
</dbReference>
<keyword evidence="4" id="KW-1185">Reference proteome</keyword>
<feature type="compositionally biased region" description="Basic and acidic residues" evidence="1">
    <location>
        <begin position="492"/>
        <end position="510"/>
    </location>
</feature>
<evidence type="ECO:0000259" key="2">
    <source>
        <dbReference type="Pfam" id="PF08550"/>
    </source>
</evidence>
<feature type="region of interest" description="Disordered" evidence="1">
    <location>
        <begin position="87"/>
        <end position="401"/>
    </location>
</feature>
<dbReference type="InterPro" id="IPR013860">
    <property type="entry name" value="AreA_GATA"/>
</dbReference>
<evidence type="ECO:0000313" key="4">
    <source>
        <dbReference type="Proteomes" id="UP000785200"/>
    </source>
</evidence>
<feature type="compositionally biased region" description="Low complexity" evidence="1">
    <location>
        <begin position="122"/>
        <end position="137"/>
    </location>
</feature>
<sequence length="510" mass="54236">MAFILPKGVFKNAANVEGSIESVATQPLDLDDIAKFWRVYTTTKRRLLDPTAERLENYWWRIWGSRRRELNGATIARLFAHISDGNSFVPLRGPANRDEGTPPLDRTIRHGPGATSATTIHSQSQTRPSPTSSSTTSKIPAPMPHPILKKTRGPSSTGPRPTARFISPHESDAETAATTNSSNQSSSPNSHVVVQPPSPDPQNPKSDKKTTIAGGAKKKGRIVASVSAKKRPVITRRQSSQSSTESAAKVEGQSVNQPSTGKTPPTFSQSSSGKGKAPSRLQENFSTEHLATPAPRERPPSKSGDPKPTSSRKPHPKNSGLNRSPEMAAQGPGPSSGSRSADTQRLPEAGTSEGLLELRRTVIEESNECVKNSSINSPHQVSDEREGSRGRQTSLATISDSVYDADMTGIGLKSAASIAPTLADATGQIDLGDSTPLVAQRTGSQGRNKGKGRGAQDMFAKRPLPLASKTAASPIPDGSISKSKSQLTLLLQKDRDRTGEQKPTDGGKEG</sequence>
<protein>
    <recommendedName>
        <fullName evidence="2">Nitrogen regulatory protein areA GATA-like domain-containing protein</fullName>
    </recommendedName>
</protein>
<feature type="compositionally biased region" description="Low complexity" evidence="1">
    <location>
        <begin position="479"/>
        <end position="491"/>
    </location>
</feature>